<feature type="transmembrane region" description="Helical" evidence="5">
    <location>
        <begin position="6"/>
        <end position="21"/>
    </location>
</feature>
<gene>
    <name evidence="6" type="ORF">IAC72_04595</name>
</gene>
<evidence type="ECO:0000256" key="1">
    <source>
        <dbReference type="ARBA" id="ARBA00004141"/>
    </source>
</evidence>
<keyword evidence="3 5" id="KW-1133">Transmembrane helix</keyword>
<feature type="transmembrane region" description="Helical" evidence="5">
    <location>
        <begin position="101"/>
        <end position="123"/>
    </location>
</feature>
<dbReference type="GO" id="GO:0009403">
    <property type="term" value="P:toxin biosynthetic process"/>
    <property type="evidence" value="ECO:0007669"/>
    <property type="project" value="InterPro"/>
</dbReference>
<feature type="transmembrane region" description="Helical" evidence="5">
    <location>
        <begin position="65"/>
        <end position="89"/>
    </location>
</feature>
<name>A0A9D1SPS8_9BACT</name>
<keyword evidence="2 5" id="KW-0812">Transmembrane</keyword>
<accession>A0A9D1SPS8</accession>
<dbReference type="PANTHER" id="PTHR37306">
    <property type="entry name" value="COLICIN V PRODUCTION PROTEIN"/>
    <property type="match status" value="1"/>
</dbReference>
<evidence type="ECO:0000256" key="5">
    <source>
        <dbReference type="SAM" id="Phobius"/>
    </source>
</evidence>
<organism evidence="6 7">
    <name type="scientific">Candidatus Fimimonas merdipullorum</name>
    <dbReference type="NCBI Taxonomy" id="2840822"/>
    <lineage>
        <taxon>Bacteria</taxon>
        <taxon>Pseudomonadati</taxon>
        <taxon>Myxococcota</taxon>
        <taxon>Myxococcia</taxon>
        <taxon>Myxococcales</taxon>
        <taxon>Cystobacterineae</taxon>
        <taxon>Myxococcaceae</taxon>
        <taxon>Myxococcaceae incertae sedis</taxon>
        <taxon>Candidatus Fimimonas</taxon>
    </lineage>
</organism>
<protein>
    <submittedName>
        <fullName evidence="6">CvpA family protein</fullName>
    </submittedName>
</protein>
<evidence type="ECO:0000256" key="3">
    <source>
        <dbReference type="ARBA" id="ARBA00022989"/>
    </source>
</evidence>
<feature type="transmembrane region" description="Helical" evidence="5">
    <location>
        <begin position="28"/>
        <end position="45"/>
    </location>
</feature>
<evidence type="ECO:0000256" key="2">
    <source>
        <dbReference type="ARBA" id="ARBA00022692"/>
    </source>
</evidence>
<dbReference type="Proteomes" id="UP000886852">
    <property type="component" value="Unassembled WGS sequence"/>
</dbReference>
<dbReference type="AlphaFoldDB" id="A0A9D1SPS8"/>
<dbReference type="PANTHER" id="PTHR37306:SF1">
    <property type="entry name" value="COLICIN V PRODUCTION PROTEIN"/>
    <property type="match status" value="1"/>
</dbReference>
<dbReference type="InterPro" id="IPR003825">
    <property type="entry name" value="Colicin-V_CvpA"/>
</dbReference>
<comment type="subcellular location">
    <subcellularLocation>
        <location evidence="1">Membrane</location>
        <topology evidence="1">Multi-pass membrane protein</topology>
    </subcellularLocation>
</comment>
<keyword evidence="4 5" id="KW-0472">Membrane</keyword>
<reference evidence="6" key="1">
    <citation type="submission" date="2020-10" db="EMBL/GenBank/DDBJ databases">
        <authorList>
            <person name="Gilroy R."/>
        </authorList>
    </citation>
    <scope>NUCLEOTIDE SEQUENCE</scope>
    <source>
        <strain evidence="6">ChiHjej12B11-7776</strain>
    </source>
</reference>
<evidence type="ECO:0000313" key="7">
    <source>
        <dbReference type="Proteomes" id="UP000886852"/>
    </source>
</evidence>
<dbReference type="Pfam" id="PF02674">
    <property type="entry name" value="Colicin_V"/>
    <property type="match status" value="1"/>
</dbReference>
<evidence type="ECO:0000313" key="6">
    <source>
        <dbReference type="EMBL" id="HIU91268.1"/>
    </source>
</evidence>
<reference evidence="6" key="2">
    <citation type="journal article" date="2021" name="PeerJ">
        <title>Extensive microbial diversity within the chicken gut microbiome revealed by metagenomics and culture.</title>
        <authorList>
            <person name="Gilroy R."/>
            <person name="Ravi A."/>
            <person name="Getino M."/>
            <person name="Pursley I."/>
            <person name="Horton D.L."/>
            <person name="Alikhan N.F."/>
            <person name="Baker D."/>
            <person name="Gharbi K."/>
            <person name="Hall N."/>
            <person name="Watson M."/>
            <person name="Adriaenssens E.M."/>
            <person name="Foster-Nyarko E."/>
            <person name="Jarju S."/>
            <person name="Secka A."/>
            <person name="Antonio M."/>
            <person name="Oren A."/>
            <person name="Chaudhuri R.R."/>
            <person name="La Ragione R."/>
            <person name="Hildebrand F."/>
            <person name="Pallen M.J."/>
        </authorList>
    </citation>
    <scope>NUCLEOTIDE SEQUENCE</scope>
    <source>
        <strain evidence="6">ChiHjej12B11-7776</strain>
    </source>
</reference>
<sequence>MTVLDYIFIGCAAVAVAVGAWKGLLKQLFALVGIFVVAVGTTYLAPYPAQWLSSVIEGDGLRSIVAMIITFVVLALAYGIVTAIISKIVNKGKVLGALNRVLGAVLAVGVVYLVFAVLCSLLLDTADDFLPHIKGLLQQSFRESWVMQNVYANNFFGNWLLGVLAEKIPSIVPAA</sequence>
<comment type="caution">
    <text evidence="6">The sequence shown here is derived from an EMBL/GenBank/DDBJ whole genome shotgun (WGS) entry which is preliminary data.</text>
</comment>
<proteinExistence type="predicted"/>
<dbReference type="GO" id="GO:0016020">
    <property type="term" value="C:membrane"/>
    <property type="evidence" value="ECO:0007669"/>
    <property type="project" value="UniProtKB-SubCell"/>
</dbReference>
<dbReference type="EMBL" id="DVOC01000080">
    <property type="protein sequence ID" value="HIU91268.1"/>
    <property type="molecule type" value="Genomic_DNA"/>
</dbReference>
<evidence type="ECO:0000256" key="4">
    <source>
        <dbReference type="ARBA" id="ARBA00023136"/>
    </source>
</evidence>